<dbReference type="InterPro" id="IPR006311">
    <property type="entry name" value="TAT_signal"/>
</dbReference>
<keyword evidence="3 6" id="KW-0326">Glycosidase</keyword>
<gene>
    <name evidence="7" type="ORF">FCL38_10705</name>
    <name evidence="6" type="ORF">FHS02_003470</name>
</gene>
<dbReference type="Proteomes" id="UP000584325">
    <property type="component" value="Unassembled WGS sequence"/>
</dbReference>
<reference evidence="6 9" key="2">
    <citation type="submission" date="2020-08" db="EMBL/GenBank/DDBJ databases">
        <title>Genomic Encyclopedia of Type Strains, Phase III (KMG-III): the genomes of soil and plant-associated and newly described type strains.</title>
        <authorList>
            <person name="Whitman W."/>
        </authorList>
    </citation>
    <scope>NUCLEOTIDE SEQUENCE [LARGE SCALE GENOMIC DNA]</scope>
    <source>
        <strain evidence="6 9">CECT 7753</strain>
    </source>
</reference>
<sequence>MNDSNHRHSAERRRALLAGAGLLGATLLPPVAAAAQPASSKFSFPRGFLWGAAVAGHQVEGQNTNSDAWLLETIEPTTFAEPSGDACDHYRLYAQDIAMVAALGLNTFRFSVEWSRVEPENGMFSDAALAHYRDVLEACRKQKITPVVSYNHFTTPRWFAASGGWEGTDAPRLFARYCARVTEALGDLMDLTTTFNEPNLAKLLFGFPGPLQQFSGNPKEKAMLARAGEVAGTGRFSAWMYGDLDKIQAGQLAAHGAAYEAIHRINPQIKVGLTIAMADDQAAGASAETMARRRDIAYGPWLALAATHADFVGVQCYTRARIGADAELPPPDGARLTDMRYEFYPQAIEGALRYAASRVQKPFYVTENGIASMDDANRQEYIRGAVSGVARCMRDGIDVRGYLHWSLLDNYEWGFGYGPHFGLVSVDRKTQKRTPKASARLLGTIARQNAIAIEKA</sequence>
<dbReference type="Gene3D" id="3.20.20.80">
    <property type="entry name" value="Glycosidases"/>
    <property type="match status" value="1"/>
</dbReference>
<protein>
    <submittedName>
        <fullName evidence="6">Beta-glucosidase</fullName>
        <ecNumber evidence="6">3.2.1.21</ecNumber>
    </submittedName>
    <submittedName>
        <fullName evidence="7">Glycoside hydrolase family 1 protein</fullName>
    </submittedName>
</protein>
<evidence type="ECO:0000313" key="9">
    <source>
        <dbReference type="Proteomes" id="UP000584325"/>
    </source>
</evidence>
<comment type="similarity">
    <text evidence="1 4">Belongs to the glycosyl hydrolase 1 family.</text>
</comment>
<accession>A0A4P8HP17</accession>
<dbReference type="EMBL" id="CP040017">
    <property type="protein sequence ID" value="QCP10846.1"/>
    <property type="molecule type" value="Genomic_DNA"/>
</dbReference>
<dbReference type="PANTHER" id="PTHR10353:SF36">
    <property type="entry name" value="LP05116P"/>
    <property type="match status" value="1"/>
</dbReference>
<dbReference type="EMBL" id="JACHXS010000006">
    <property type="protein sequence ID" value="MBB3222647.1"/>
    <property type="molecule type" value="Genomic_DNA"/>
</dbReference>
<keyword evidence="2 6" id="KW-0378">Hydrolase</keyword>
<dbReference type="PROSITE" id="PS51318">
    <property type="entry name" value="TAT"/>
    <property type="match status" value="1"/>
</dbReference>
<evidence type="ECO:0000313" key="7">
    <source>
        <dbReference type="EMBL" id="QCP10846.1"/>
    </source>
</evidence>
<evidence type="ECO:0000256" key="5">
    <source>
        <dbReference type="SAM" id="SignalP"/>
    </source>
</evidence>
<dbReference type="OrthoDB" id="9765195at2"/>
<evidence type="ECO:0000256" key="4">
    <source>
        <dbReference type="RuleBase" id="RU003690"/>
    </source>
</evidence>
<evidence type="ECO:0000313" key="8">
    <source>
        <dbReference type="Proteomes" id="UP000298763"/>
    </source>
</evidence>
<reference evidence="7 8" key="1">
    <citation type="submission" date="2019-05" db="EMBL/GenBank/DDBJ databases">
        <title>Draft Genome Sequences of Six Type Strains of the Genus Massilia.</title>
        <authorList>
            <person name="Miess H."/>
            <person name="Frediansyhah A."/>
            <person name="Gross H."/>
        </authorList>
    </citation>
    <scope>NUCLEOTIDE SEQUENCE [LARGE SCALE GENOMIC DNA]</scope>
    <source>
        <strain evidence="7 8">DSMZ 26121</strain>
    </source>
</reference>
<evidence type="ECO:0000256" key="1">
    <source>
        <dbReference type="ARBA" id="ARBA00010838"/>
    </source>
</evidence>
<evidence type="ECO:0000256" key="2">
    <source>
        <dbReference type="ARBA" id="ARBA00022801"/>
    </source>
</evidence>
<dbReference type="PRINTS" id="PR00131">
    <property type="entry name" value="GLHYDRLASE1"/>
</dbReference>
<dbReference type="GO" id="GO:0016052">
    <property type="term" value="P:carbohydrate catabolic process"/>
    <property type="evidence" value="ECO:0007669"/>
    <property type="project" value="TreeGrafter"/>
</dbReference>
<feature type="chain" id="PRO_5044607285" evidence="5">
    <location>
        <begin position="35"/>
        <end position="456"/>
    </location>
</feature>
<dbReference type="EC" id="3.2.1.21" evidence="6"/>
<dbReference type="GO" id="GO:0008422">
    <property type="term" value="F:beta-glucosidase activity"/>
    <property type="evidence" value="ECO:0007669"/>
    <property type="project" value="UniProtKB-EC"/>
</dbReference>
<name>A0A4P8HP17_9BURK</name>
<dbReference type="Pfam" id="PF00232">
    <property type="entry name" value="Glyco_hydro_1"/>
    <property type="match status" value="2"/>
</dbReference>
<evidence type="ECO:0000256" key="3">
    <source>
        <dbReference type="ARBA" id="ARBA00023295"/>
    </source>
</evidence>
<dbReference type="Proteomes" id="UP000298763">
    <property type="component" value="Chromosome"/>
</dbReference>
<dbReference type="GO" id="GO:0005829">
    <property type="term" value="C:cytosol"/>
    <property type="evidence" value="ECO:0007669"/>
    <property type="project" value="TreeGrafter"/>
</dbReference>
<dbReference type="InterPro" id="IPR017853">
    <property type="entry name" value="GH"/>
</dbReference>
<keyword evidence="5" id="KW-0732">Signal</keyword>
<dbReference type="InterPro" id="IPR001360">
    <property type="entry name" value="Glyco_hydro_1"/>
</dbReference>
<keyword evidence="8" id="KW-1185">Reference proteome</keyword>
<organism evidence="6 9">
    <name type="scientific">Pseudoduganella umbonata</name>
    <dbReference type="NCBI Taxonomy" id="864828"/>
    <lineage>
        <taxon>Bacteria</taxon>
        <taxon>Pseudomonadati</taxon>
        <taxon>Pseudomonadota</taxon>
        <taxon>Betaproteobacteria</taxon>
        <taxon>Burkholderiales</taxon>
        <taxon>Oxalobacteraceae</taxon>
        <taxon>Telluria group</taxon>
        <taxon>Pseudoduganella</taxon>
    </lineage>
</organism>
<dbReference type="AlphaFoldDB" id="A0A4P8HP17"/>
<feature type="signal peptide" evidence="5">
    <location>
        <begin position="1"/>
        <end position="34"/>
    </location>
</feature>
<dbReference type="PANTHER" id="PTHR10353">
    <property type="entry name" value="GLYCOSYL HYDROLASE"/>
    <property type="match status" value="1"/>
</dbReference>
<dbReference type="RefSeq" id="WP_137313724.1">
    <property type="nucleotide sequence ID" value="NZ_CP040017.1"/>
</dbReference>
<dbReference type="SUPFAM" id="SSF51445">
    <property type="entry name" value="(Trans)glycosidases"/>
    <property type="match status" value="1"/>
</dbReference>
<evidence type="ECO:0000313" key="6">
    <source>
        <dbReference type="EMBL" id="MBB3222647.1"/>
    </source>
</evidence>
<proteinExistence type="inferred from homology"/>